<evidence type="ECO:0000256" key="1">
    <source>
        <dbReference type="SAM" id="MobiDB-lite"/>
    </source>
</evidence>
<dbReference type="Proteomes" id="UP000593564">
    <property type="component" value="Unassembled WGS sequence"/>
</dbReference>
<proteinExistence type="predicted"/>
<keyword evidence="2" id="KW-1133">Transmembrane helix</keyword>
<feature type="region of interest" description="Disordered" evidence="1">
    <location>
        <begin position="63"/>
        <end position="93"/>
    </location>
</feature>
<reference evidence="3 4" key="2">
    <citation type="submission" date="2020-07" db="EMBL/GenBank/DDBJ databases">
        <title>Genome assembly of wild tea tree DASZ reveals pedigree and selection history of tea varieties.</title>
        <authorList>
            <person name="Zhang W."/>
        </authorList>
    </citation>
    <scope>NUCLEOTIDE SEQUENCE [LARGE SCALE GENOMIC DNA]</scope>
    <source>
        <strain evidence="4">cv. G240</strain>
        <tissue evidence="3">Leaf</tissue>
    </source>
</reference>
<organism evidence="3 4">
    <name type="scientific">Camellia sinensis</name>
    <name type="common">Tea plant</name>
    <name type="synonym">Thea sinensis</name>
    <dbReference type="NCBI Taxonomy" id="4442"/>
    <lineage>
        <taxon>Eukaryota</taxon>
        <taxon>Viridiplantae</taxon>
        <taxon>Streptophyta</taxon>
        <taxon>Embryophyta</taxon>
        <taxon>Tracheophyta</taxon>
        <taxon>Spermatophyta</taxon>
        <taxon>Magnoliopsida</taxon>
        <taxon>eudicotyledons</taxon>
        <taxon>Gunneridae</taxon>
        <taxon>Pentapetalae</taxon>
        <taxon>asterids</taxon>
        <taxon>Ericales</taxon>
        <taxon>Theaceae</taxon>
        <taxon>Camellia</taxon>
    </lineage>
</organism>
<accession>A0A7J7I4T1</accession>
<dbReference type="AlphaFoldDB" id="A0A7J7I4T1"/>
<feature type="compositionally biased region" description="Polar residues" evidence="1">
    <location>
        <begin position="1"/>
        <end position="11"/>
    </location>
</feature>
<comment type="caution">
    <text evidence="3">The sequence shown here is derived from an EMBL/GenBank/DDBJ whole genome shotgun (WGS) entry which is preliminary data.</text>
</comment>
<evidence type="ECO:0000256" key="2">
    <source>
        <dbReference type="SAM" id="Phobius"/>
    </source>
</evidence>
<feature type="compositionally biased region" description="Polar residues" evidence="1">
    <location>
        <begin position="23"/>
        <end position="40"/>
    </location>
</feature>
<keyword evidence="2" id="KW-0812">Transmembrane</keyword>
<keyword evidence="4" id="KW-1185">Reference proteome</keyword>
<dbReference type="EMBL" id="JACBKZ010000001">
    <property type="protein sequence ID" value="KAF5960020.1"/>
    <property type="molecule type" value="Genomic_DNA"/>
</dbReference>
<feature type="region of interest" description="Disordered" evidence="1">
    <location>
        <begin position="1"/>
        <end position="42"/>
    </location>
</feature>
<evidence type="ECO:0000313" key="3">
    <source>
        <dbReference type="EMBL" id="KAF5960020.1"/>
    </source>
</evidence>
<gene>
    <name evidence="3" type="ORF">HYC85_001229</name>
</gene>
<evidence type="ECO:0000313" key="4">
    <source>
        <dbReference type="Proteomes" id="UP000593564"/>
    </source>
</evidence>
<keyword evidence="2" id="KW-0472">Membrane</keyword>
<name>A0A7J7I4T1_CAMSI</name>
<feature type="transmembrane region" description="Helical" evidence="2">
    <location>
        <begin position="117"/>
        <end position="140"/>
    </location>
</feature>
<protein>
    <submittedName>
        <fullName evidence="3">Uncharacterized protein</fullName>
    </submittedName>
</protein>
<sequence>MLPSRKSQSRSLGAPSRRAWRTSMASPPSSSHQTPVSSYHHSPILRSPISPFVQSPFIRPTLSASPAKSTPNSPSIRTSPSSHQPSATISSHETWQPTVSGTAAYRYHHSVVPLVRFLGLFVALCLQVQIMMRRVLFLGLKKLRIVRLRFGKRKEEDNENLSKPSIAQASKALQLSSVLPFCEAFATPLLLQPSSDFDNLHTGFTLFW</sequence>
<reference evidence="4" key="1">
    <citation type="journal article" date="2020" name="Nat. Commun.">
        <title>Genome assembly of wild tea tree DASZ reveals pedigree and selection history of tea varieties.</title>
        <authorList>
            <person name="Zhang W."/>
            <person name="Zhang Y."/>
            <person name="Qiu H."/>
            <person name="Guo Y."/>
            <person name="Wan H."/>
            <person name="Zhang X."/>
            <person name="Scossa F."/>
            <person name="Alseekh S."/>
            <person name="Zhang Q."/>
            <person name="Wang P."/>
            <person name="Xu L."/>
            <person name="Schmidt M.H."/>
            <person name="Jia X."/>
            <person name="Li D."/>
            <person name="Zhu A."/>
            <person name="Guo F."/>
            <person name="Chen W."/>
            <person name="Ni D."/>
            <person name="Usadel B."/>
            <person name="Fernie A.R."/>
            <person name="Wen W."/>
        </authorList>
    </citation>
    <scope>NUCLEOTIDE SEQUENCE [LARGE SCALE GENOMIC DNA]</scope>
    <source>
        <strain evidence="4">cv. G240</strain>
    </source>
</reference>